<comment type="caution">
    <text evidence="1">The sequence shown here is derived from an EMBL/GenBank/DDBJ whole genome shotgun (WGS) entry which is preliminary data.</text>
</comment>
<dbReference type="RefSeq" id="WP_172188430.1">
    <property type="nucleotide sequence ID" value="NZ_CAWPPK010000262.1"/>
</dbReference>
<protein>
    <submittedName>
        <fullName evidence="1">Uncharacterized protein</fullName>
    </submittedName>
</protein>
<keyword evidence="2" id="KW-1185">Reference proteome</keyword>
<organism evidence="1 2">
    <name type="scientific">Microcoleus asticus IPMA8</name>
    <dbReference type="NCBI Taxonomy" id="2563858"/>
    <lineage>
        <taxon>Bacteria</taxon>
        <taxon>Bacillati</taxon>
        <taxon>Cyanobacteriota</taxon>
        <taxon>Cyanophyceae</taxon>
        <taxon>Oscillatoriophycideae</taxon>
        <taxon>Oscillatoriales</taxon>
        <taxon>Microcoleaceae</taxon>
        <taxon>Microcoleus</taxon>
        <taxon>Microcoleus asticus</taxon>
    </lineage>
</organism>
<accession>A0ABX2CYE2</accession>
<dbReference type="EMBL" id="SRRZ01000049">
    <property type="protein sequence ID" value="NQE35213.1"/>
    <property type="molecule type" value="Genomic_DNA"/>
</dbReference>
<name>A0ABX2CYE2_9CYAN</name>
<evidence type="ECO:0000313" key="2">
    <source>
        <dbReference type="Proteomes" id="UP000702425"/>
    </source>
</evidence>
<proteinExistence type="predicted"/>
<evidence type="ECO:0000313" key="1">
    <source>
        <dbReference type="EMBL" id="NQE35213.1"/>
    </source>
</evidence>
<sequence>MTVNFYEGKDNKPHRLFVVSDRVTMHDRIVFTEACFAVDDKCVSFYGVLSFQCVGVESSKDKAWKVDGQKVLLSFYKDKKPTWNNETKKFEDKEVDASESYLYGFAKDVLKNVDGNCASVVIAPYVAPQFLEDMKVPQEEAVIAYWEGKVKNTIVAVKTDFKLLTDSDKELLKTTSLSSTGGKTYQKPESESEKLEARWEFLKHHLGKNYPISSLYELGALLAHSHTDDEGANEQQALAKTLELIARMWK</sequence>
<gene>
    <name evidence="1" type="ORF">E5S67_02943</name>
</gene>
<dbReference type="Proteomes" id="UP000702425">
    <property type="component" value="Unassembled WGS sequence"/>
</dbReference>
<reference evidence="1 2" key="1">
    <citation type="journal article" date="2020" name="Sci. Rep.">
        <title>A novel cyanobacterial geosmin producer, revising GeoA distribution and dispersion patterns in Bacteria.</title>
        <authorList>
            <person name="Churro C."/>
            <person name="Semedo-Aguiar A.P."/>
            <person name="Silva A.D."/>
            <person name="Pereira-Leal J.B."/>
            <person name="Leite R.B."/>
        </authorList>
    </citation>
    <scope>NUCLEOTIDE SEQUENCE [LARGE SCALE GENOMIC DNA]</scope>
    <source>
        <strain evidence="1 2">IPMA8</strain>
    </source>
</reference>